<dbReference type="Proteomes" id="UP000032142">
    <property type="component" value="Unassembled WGS sequence"/>
</dbReference>
<keyword evidence="2" id="KW-1185">Reference proteome</keyword>
<sequence>MYRDLVNCECVIMI</sequence>
<evidence type="ECO:0000313" key="2">
    <source>
        <dbReference type="Proteomes" id="UP000032142"/>
    </source>
</evidence>
<protein>
    <submittedName>
        <fullName evidence="1">Uncharacterized protein</fullName>
    </submittedName>
</protein>
<organism evidence="1 2">
    <name type="scientific">Gossypium arboreum</name>
    <name type="common">Tree cotton</name>
    <name type="synonym">Gossypium nanking</name>
    <dbReference type="NCBI Taxonomy" id="29729"/>
    <lineage>
        <taxon>Eukaryota</taxon>
        <taxon>Viridiplantae</taxon>
        <taxon>Streptophyta</taxon>
        <taxon>Embryophyta</taxon>
        <taxon>Tracheophyta</taxon>
        <taxon>Spermatophyta</taxon>
        <taxon>Magnoliopsida</taxon>
        <taxon>eudicotyledons</taxon>
        <taxon>Gunneridae</taxon>
        <taxon>Pentapetalae</taxon>
        <taxon>rosids</taxon>
        <taxon>malvids</taxon>
        <taxon>Malvales</taxon>
        <taxon>Malvaceae</taxon>
        <taxon>Malvoideae</taxon>
        <taxon>Gossypium</taxon>
    </lineage>
</organism>
<proteinExistence type="predicted"/>
<accession>A0A0B0PTU7</accession>
<dbReference type="EMBL" id="KN445013">
    <property type="protein sequence ID" value="KHG28450.1"/>
    <property type="molecule type" value="Genomic_DNA"/>
</dbReference>
<name>A0A0B0PTU7_GOSAR</name>
<gene>
    <name evidence="1" type="ORF">F383_10953</name>
</gene>
<evidence type="ECO:0000313" key="1">
    <source>
        <dbReference type="EMBL" id="KHG28450.1"/>
    </source>
</evidence>
<reference evidence="2" key="1">
    <citation type="submission" date="2014-09" db="EMBL/GenBank/DDBJ databases">
        <authorList>
            <person name="Mudge J."/>
            <person name="Ramaraj T."/>
            <person name="Lindquist I.E."/>
            <person name="Bharti A.K."/>
            <person name="Sundararajan A."/>
            <person name="Cameron C.T."/>
            <person name="Woodward J.E."/>
            <person name="May G.D."/>
            <person name="Brubaker C."/>
            <person name="Broadhvest J."/>
            <person name="Wilkins T.A."/>
        </authorList>
    </citation>
    <scope>NUCLEOTIDE SEQUENCE</scope>
    <source>
        <strain evidence="2">cv. AKA8401</strain>
    </source>
</reference>